<evidence type="ECO:0000313" key="3">
    <source>
        <dbReference type="Proteomes" id="UP001164746"/>
    </source>
</evidence>
<keyword evidence="1" id="KW-0472">Membrane</keyword>
<dbReference type="Proteomes" id="UP001164746">
    <property type="component" value="Chromosome 3"/>
</dbReference>
<protein>
    <recommendedName>
        <fullName evidence="4">DUF4789 domain-containing protein</fullName>
    </recommendedName>
</protein>
<evidence type="ECO:0008006" key="4">
    <source>
        <dbReference type="Google" id="ProtNLM"/>
    </source>
</evidence>
<evidence type="ECO:0000256" key="1">
    <source>
        <dbReference type="SAM" id="Phobius"/>
    </source>
</evidence>
<organism evidence="2 3">
    <name type="scientific">Mya arenaria</name>
    <name type="common">Soft-shell clam</name>
    <dbReference type="NCBI Taxonomy" id="6604"/>
    <lineage>
        <taxon>Eukaryota</taxon>
        <taxon>Metazoa</taxon>
        <taxon>Spiralia</taxon>
        <taxon>Lophotrochozoa</taxon>
        <taxon>Mollusca</taxon>
        <taxon>Bivalvia</taxon>
        <taxon>Autobranchia</taxon>
        <taxon>Heteroconchia</taxon>
        <taxon>Euheterodonta</taxon>
        <taxon>Imparidentia</taxon>
        <taxon>Neoheterodontei</taxon>
        <taxon>Myida</taxon>
        <taxon>Myoidea</taxon>
        <taxon>Myidae</taxon>
        <taxon>Mya</taxon>
    </lineage>
</organism>
<reference evidence="2" key="1">
    <citation type="submission" date="2022-11" db="EMBL/GenBank/DDBJ databases">
        <title>Centuries of genome instability and evolution in soft-shell clam transmissible cancer (bioRxiv).</title>
        <authorList>
            <person name="Hart S.F.M."/>
            <person name="Yonemitsu M.A."/>
            <person name="Giersch R.M."/>
            <person name="Beal B.F."/>
            <person name="Arriagada G."/>
            <person name="Davis B.W."/>
            <person name="Ostrander E.A."/>
            <person name="Goff S.P."/>
            <person name="Metzger M.J."/>
        </authorList>
    </citation>
    <scope>NUCLEOTIDE SEQUENCE</scope>
    <source>
        <strain evidence="2">MELC-2E11</strain>
        <tissue evidence="2">Siphon/mantle</tissue>
    </source>
</reference>
<name>A0ABY7DK52_MYAAR</name>
<keyword evidence="1" id="KW-1133">Transmembrane helix</keyword>
<keyword evidence="3" id="KW-1185">Reference proteome</keyword>
<dbReference type="EMBL" id="CP111014">
    <property type="protein sequence ID" value="WAQ98086.1"/>
    <property type="molecule type" value="Genomic_DNA"/>
</dbReference>
<evidence type="ECO:0000313" key="2">
    <source>
        <dbReference type="EMBL" id="WAQ98086.1"/>
    </source>
</evidence>
<keyword evidence="1" id="KW-0812">Transmembrane</keyword>
<proteinExistence type="predicted"/>
<feature type="transmembrane region" description="Helical" evidence="1">
    <location>
        <begin position="174"/>
        <end position="196"/>
    </location>
</feature>
<gene>
    <name evidence="2" type="ORF">MAR_022459</name>
</gene>
<sequence length="251" mass="27833">MDACPEVYCLEPPAETPSESLLCNDTIHEIEELCLAANDIPSAEKRVSGYKPNVGETFPCDYYLRPGWYSTCGYVLSSQTEGCGTVFSWYRKDDLPVKGYGEVTVCLSGTSCAENKTITAARCQDGSYIFELSPMDACPEAYCLEPTVENPTENMLCKDTFRDAKASSHSQRNVVSVVVVIVACVLIVIIVIVLVCRKKVTRNLQTLEPYGTNCVKAKKYAVNTEEYCEDIRNPLPPYTESHLTSKTDKIL</sequence>
<accession>A0ABY7DK52</accession>